<dbReference type="AlphaFoldDB" id="A0A1H1ZYJ2"/>
<name>A0A1H1ZYJ2_9ACTN</name>
<dbReference type="STRING" id="546871.SAMN04488543_4070"/>
<protein>
    <submittedName>
        <fullName evidence="2">Uncharacterized protein</fullName>
    </submittedName>
</protein>
<accession>A0A1H1ZYJ2</accession>
<keyword evidence="1" id="KW-0812">Transmembrane</keyword>
<sequence length="152" mass="17291">MVDSYQMVLGAVAVTVMVLVPILCVLCYDLLAGRWDESVAAWRERRAVRREHRRAVKALREQQGLPLEQVIADLRRLRVVVGDDAGRSAAHQMGNRLAYDRLLAQTCDMLEVHHDLGTECLGMEREIERLRVEAELERVGVRVTDRRFGQAA</sequence>
<proteinExistence type="predicted"/>
<dbReference type="EMBL" id="LT629749">
    <property type="protein sequence ID" value="SDT38326.1"/>
    <property type="molecule type" value="Genomic_DNA"/>
</dbReference>
<dbReference type="RefSeq" id="WP_091415479.1">
    <property type="nucleotide sequence ID" value="NZ_LT629749.1"/>
</dbReference>
<dbReference type="Proteomes" id="UP000199092">
    <property type="component" value="Chromosome I"/>
</dbReference>
<dbReference type="OrthoDB" id="5198389at2"/>
<keyword evidence="1" id="KW-1133">Transmembrane helix</keyword>
<evidence type="ECO:0000313" key="2">
    <source>
        <dbReference type="EMBL" id="SDT38326.1"/>
    </source>
</evidence>
<reference evidence="2 3" key="1">
    <citation type="submission" date="2016-10" db="EMBL/GenBank/DDBJ databases">
        <authorList>
            <person name="de Groot N.N."/>
        </authorList>
    </citation>
    <scope>NUCLEOTIDE SEQUENCE [LARGE SCALE GENOMIC DNA]</scope>
    <source>
        <strain evidence="2 3">DSM 21741</strain>
    </source>
</reference>
<keyword evidence="1" id="KW-0472">Membrane</keyword>
<keyword evidence="3" id="KW-1185">Reference proteome</keyword>
<gene>
    <name evidence="2" type="ORF">SAMN04488543_4070</name>
</gene>
<evidence type="ECO:0000256" key="1">
    <source>
        <dbReference type="SAM" id="Phobius"/>
    </source>
</evidence>
<feature type="transmembrane region" description="Helical" evidence="1">
    <location>
        <begin position="6"/>
        <end position="28"/>
    </location>
</feature>
<evidence type="ECO:0000313" key="3">
    <source>
        <dbReference type="Proteomes" id="UP000199092"/>
    </source>
</evidence>
<organism evidence="2 3">
    <name type="scientific">Friedmanniella luteola</name>
    <dbReference type="NCBI Taxonomy" id="546871"/>
    <lineage>
        <taxon>Bacteria</taxon>
        <taxon>Bacillati</taxon>
        <taxon>Actinomycetota</taxon>
        <taxon>Actinomycetes</taxon>
        <taxon>Propionibacteriales</taxon>
        <taxon>Nocardioidaceae</taxon>
        <taxon>Friedmanniella</taxon>
    </lineage>
</organism>